<dbReference type="InterPro" id="IPR013429">
    <property type="entry name" value="Regulatory_FmdB_Zinc_ribbon"/>
</dbReference>
<dbReference type="SMART" id="SM00834">
    <property type="entry name" value="CxxC_CXXC_SSSS"/>
    <property type="match status" value="1"/>
</dbReference>
<sequence length="71" mass="7080">MPMYEFGCPNCGVVTTELCRMGENGASLTCVDCGHAGLMKQISGFAGLGLSGGTGGESCSPGCRGNCTGCH</sequence>
<dbReference type="OrthoDB" id="9813321at2"/>
<dbReference type="EMBL" id="OMOF01000113">
    <property type="protein sequence ID" value="SPF38999.1"/>
    <property type="molecule type" value="Genomic_DNA"/>
</dbReference>
<name>A0A2U3KH70_9FIRM</name>
<organism evidence="2 3">
    <name type="scientific">Candidatus Desulfosporosinus infrequens</name>
    <dbReference type="NCBI Taxonomy" id="2043169"/>
    <lineage>
        <taxon>Bacteria</taxon>
        <taxon>Bacillati</taxon>
        <taxon>Bacillota</taxon>
        <taxon>Clostridia</taxon>
        <taxon>Eubacteriales</taxon>
        <taxon>Desulfitobacteriaceae</taxon>
        <taxon>Desulfosporosinus</taxon>
    </lineage>
</organism>
<gene>
    <name evidence="2" type="ORF">SBF1_200023</name>
</gene>
<accession>A0A2U3KH70</accession>
<reference evidence="3" key="1">
    <citation type="submission" date="2018-02" db="EMBL/GenBank/DDBJ databases">
        <authorList>
            <person name="Hausmann B."/>
        </authorList>
    </citation>
    <scope>NUCLEOTIDE SEQUENCE [LARGE SCALE GENOMIC DNA]</scope>
    <source>
        <strain evidence="3">Peat soil MAG SbF1</strain>
    </source>
</reference>
<dbReference type="NCBIfam" id="TIGR02605">
    <property type="entry name" value="CxxC_CxxC_SSSS"/>
    <property type="match status" value="1"/>
</dbReference>
<evidence type="ECO:0000313" key="3">
    <source>
        <dbReference type="Proteomes" id="UP000238916"/>
    </source>
</evidence>
<dbReference type="Proteomes" id="UP000238916">
    <property type="component" value="Unassembled WGS sequence"/>
</dbReference>
<dbReference type="AlphaFoldDB" id="A0A2U3KH70"/>
<evidence type="ECO:0000313" key="2">
    <source>
        <dbReference type="EMBL" id="SPF38999.1"/>
    </source>
</evidence>
<evidence type="ECO:0000259" key="1">
    <source>
        <dbReference type="SMART" id="SM00834"/>
    </source>
</evidence>
<dbReference type="Pfam" id="PF09723">
    <property type="entry name" value="Zn_ribbon_8"/>
    <property type="match status" value="1"/>
</dbReference>
<feature type="domain" description="Putative regulatory protein FmdB zinc ribbon" evidence="1">
    <location>
        <begin position="1"/>
        <end position="43"/>
    </location>
</feature>
<protein>
    <submittedName>
        <fullName evidence="2">Putative regulatory protein, FmdB family</fullName>
    </submittedName>
</protein>
<proteinExistence type="predicted"/>